<dbReference type="AlphaFoldDB" id="A0A336NAR9"/>
<feature type="compositionally biased region" description="Low complexity" evidence="1">
    <location>
        <begin position="46"/>
        <end position="57"/>
    </location>
</feature>
<feature type="compositionally biased region" description="Polar residues" evidence="1">
    <location>
        <begin position="366"/>
        <end position="378"/>
    </location>
</feature>
<evidence type="ECO:0000256" key="1">
    <source>
        <dbReference type="SAM" id="MobiDB-lite"/>
    </source>
</evidence>
<feature type="compositionally biased region" description="Basic and acidic residues" evidence="1">
    <location>
        <begin position="333"/>
        <end position="352"/>
    </location>
</feature>
<keyword evidence="2" id="KW-0132">Cell division</keyword>
<dbReference type="EMBL" id="UFTD01000001">
    <property type="protein sequence ID" value="SSZ39185.1"/>
    <property type="molecule type" value="Genomic_DNA"/>
</dbReference>
<protein>
    <submittedName>
        <fullName evidence="2">Protein involved in cell division</fullName>
    </submittedName>
</protein>
<feature type="region of interest" description="Disordered" evidence="1">
    <location>
        <begin position="1"/>
        <end position="98"/>
    </location>
</feature>
<reference evidence="2 3" key="1">
    <citation type="submission" date="2018-06" db="EMBL/GenBank/DDBJ databases">
        <authorList>
            <consortium name="Pathogen Informatics"/>
            <person name="Doyle S."/>
        </authorList>
    </citation>
    <scope>NUCLEOTIDE SEQUENCE [LARGE SCALE GENOMIC DNA]</scope>
    <source>
        <strain evidence="2 3">NCTC12860</strain>
    </source>
</reference>
<dbReference type="NCBIfam" id="NF033856">
    <property type="entry name" value="T4SS_effec_BID"/>
    <property type="match status" value="1"/>
</dbReference>
<evidence type="ECO:0000313" key="3">
    <source>
        <dbReference type="Proteomes" id="UP000253846"/>
    </source>
</evidence>
<dbReference type="RefSeq" id="WP_015856719.1">
    <property type="nucleotide sequence ID" value="NZ_CACVBG010000008.1"/>
</dbReference>
<dbReference type="GO" id="GO:0051301">
    <property type="term" value="P:cell division"/>
    <property type="evidence" value="ECO:0007669"/>
    <property type="project" value="UniProtKB-KW"/>
</dbReference>
<feature type="compositionally biased region" description="Polar residues" evidence="1">
    <location>
        <begin position="1"/>
        <end position="26"/>
    </location>
</feature>
<proteinExistence type="predicted"/>
<sequence>MKKSHPTASTNIDELRQQFEQQNLGASNVEDLYAKVNKPPKEQRNPQQYTLQQPPTTIYAPQKPLEQQNLGASNVEDLYAKVNKPPKEQRNPQQYTLQQPPTTIYAPQKPLGNPYNRLGGEPSDGRRADRLVDPYAVTDLEAKGWQTSPYDTVGGDAQGRHSSYEPEHLYAELEFGERGGLSPQRPLESIYATVGMGAEGRQEYEQRENPIYQGVGSGKISPPRTPKDVVTTKLLQNVDFQYGVREIQERCRVVYGNEHALNQQLAKILDDPREGENVLWDLVVNPESTGKLAGHKILGVKSPSRREAEGEFSHLCSALERHVTTAQKLHQQFTHEHERGQKHESPERDPEHRHHHHHRRHHARGQEQNSPEHSPQQQRHAEKGMAFAM</sequence>
<evidence type="ECO:0000313" key="2">
    <source>
        <dbReference type="EMBL" id="SSZ39185.1"/>
    </source>
</evidence>
<feature type="compositionally biased region" description="Basic residues" evidence="1">
    <location>
        <begin position="353"/>
        <end position="363"/>
    </location>
</feature>
<organism evidence="2 3">
    <name type="scientific">Bartonella grahamii</name>
    <dbReference type="NCBI Taxonomy" id="33045"/>
    <lineage>
        <taxon>Bacteria</taxon>
        <taxon>Pseudomonadati</taxon>
        <taxon>Pseudomonadota</taxon>
        <taxon>Alphaproteobacteria</taxon>
        <taxon>Hyphomicrobiales</taxon>
        <taxon>Bartonellaceae</taxon>
        <taxon>Bartonella</taxon>
    </lineage>
</organism>
<accession>A0A336NAR9</accession>
<name>A0A336NAR9_BARGR</name>
<dbReference type="OMA" id="EPEHLYA"/>
<gene>
    <name evidence="2" type="ORF">NCTC12860_00381</name>
</gene>
<feature type="region of interest" description="Disordered" evidence="1">
    <location>
        <begin position="326"/>
        <end position="389"/>
    </location>
</feature>
<keyword evidence="2" id="KW-0131">Cell cycle</keyword>
<dbReference type="Proteomes" id="UP000253846">
    <property type="component" value="Unassembled WGS sequence"/>
</dbReference>